<evidence type="ECO:0000256" key="2">
    <source>
        <dbReference type="ARBA" id="ARBA00022722"/>
    </source>
</evidence>
<dbReference type="PANTHER" id="PTHR33653:SF1">
    <property type="entry name" value="RIBONUCLEASE VAPC2"/>
    <property type="match status" value="1"/>
</dbReference>
<evidence type="ECO:0000313" key="9">
    <source>
        <dbReference type="Proteomes" id="UP000663586"/>
    </source>
</evidence>
<dbReference type="EMBL" id="CP064786">
    <property type="protein sequence ID" value="QSG02963.1"/>
    <property type="molecule type" value="Genomic_DNA"/>
</dbReference>
<evidence type="ECO:0000256" key="3">
    <source>
        <dbReference type="ARBA" id="ARBA00022723"/>
    </source>
</evidence>
<dbReference type="Gene3D" id="3.40.50.1010">
    <property type="entry name" value="5'-nuclease"/>
    <property type="match status" value="1"/>
</dbReference>
<keyword evidence="3" id="KW-0479">Metal-binding</keyword>
<dbReference type="Proteomes" id="UP000663586">
    <property type="component" value="Chromosome"/>
</dbReference>
<evidence type="ECO:0000256" key="5">
    <source>
        <dbReference type="ARBA" id="ARBA00022842"/>
    </source>
</evidence>
<dbReference type="GO" id="GO:0004518">
    <property type="term" value="F:nuclease activity"/>
    <property type="evidence" value="ECO:0007669"/>
    <property type="project" value="UniProtKB-KW"/>
</dbReference>
<dbReference type="PANTHER" id="PTHR33653">
    <property type="entry name" value="RIBONUCLEASE VAPC2"/>
    <property type="match status" value="1"/>
</dbReference>
<accession>A0A897MV73</accession>
<comment type="cofactor">
    <cofactor evidence="1">
        <name>Mg(2+)</name>
        <dbReference type="ChEBI" id="CHEBI:18420"/>
    </cofactor>
</comment>
<sequence>MILDTSFLIDLFEGKQNAFEKGVELSDGQTVQRIPSPVVMELTYGSEFGEESERRKVRNALGMYPVVEQNERIARRAGQLLAGADKRAASDSGIDKVDPMVAAVSDIYDEPVLTANVRDFDALGVAVETY</sequence>
<dbReference type="GO" id="GO:0016787">
    <property type="term" value="F:hydrolase activity"/>
    <property type="evidence" value="ECO:0007669"/>
    <property type="project" value="UniProtKB-KW"/>
</dbReference>
<reference evidence="8" key="1">
    <citation type="submission" date="2020-11" db="EMBL/GenBank/DDBJ databases">
        <title>Carbohydrate-dependent, anaerobic sulfur respiration: A novel catabolism in halophilic archaea.</title>
        <authorList>
            <person name="Sorokin D.Y."/>
            <person name="Messina E."/>
            <person name="Smedile F."/>
            <person name="La Cono V."/>
            <person name="Hallsworth J.E."/>
            <person name="Yakimov M.M."/>
        </authorList>
    </citation>
    <scope>NUCLEOTIDE SEQUENCE</scope>
    <source>
        <strain evidence="8">AArc-S</strain>
    </source>
</reference>
<gene>
    <name evidence="8" type="primary">vapC4</name>
    <name evidence="8" type="ORF">AArcS_1753</name>
</gene>
<evidence type="ECO:0000313" key="8">
    <source>
        <dbReference type="EMBL" id="QSG02963.1"/>
    </source>
</evidence>
<organism evidence="8 9">
    <name type="scientific">Natranaeroarchaeum sulfidigenes</name>
    <dbReference type="NCBI Taxonomy" id="2784880"/>
    <lineage>
        <taxon>Archaea</taxon>
        <taxon>Methanobacteriati</taxon>
        <taxon>Methanobacteriota</taxon>
        <taxon>Stenosarchaea group</taxon>
        <taxon>Halobacteria</taxon>
        <taxon>Halobacteriales</taxon>
        <taxon>Natronoarchaeaceae</taxon>
        <taxon>Natranaeroarchaeum</taxon>
    </lineage>
</organism>
<evidence type="ECO:0000256" key="1">
    <source>
        <dbReference type="ARBA" id="ARBA00001946"/>
    </source>
</evidence>
<evidence type="ECO:0000256" key="6">
    <source>
        <dbReference type="ARBA" id="ARBA00038093"/>
    </source>
</evidence>
<dbReference type="RefSeq" id="WP_238477032.1">
    <property type="nucleotide sequence ID" value="NZ_CP064786.1"/>
</dbReference>
<keyword evidence="2" id="KW-0540">Nuclease</keyword>
<dbReference type="InterPro" id="IPR050556">
    <property type="entry name" value="Type_II_TA_system_RNase"/>
</dbReference>
<dbReference type="KEGG" id="hara:AArcS_1753"/>
<proteinExistence type="inferred from homology"/>
<keyword evidence="9" id="KW-1185">Reference proteome</keyword>
<keyword evidence="4" id="KW-0378">Hydrolase</keyword>
<dbReference type="SUPFAM" id="SSF88723">
    <property type="entry name" value="PIN domain-like"/>
    <property type="match status" value="1"/>
</dbReference>
<comment type="similarity">
    <text evidence="6">Belongs to the PINc/VapC protein family.</text>
</comment>
<evidence type="ECO:0000256" key="4">
    <source>
        <dbReference type="ARBA" id="ARBA00022801"/>
    </source>
</evidence>
<dbReference type="InterPro" id="IPR029060">
    <property type="entry name" value="PIN-like_dom_sf"/>
</dbReference>
<dbReference type="AlphaFoldDB" id="A0A897MV73"/>
<dbReference type="GeneID" id="70685131"/>
<feature type="domain" description="PIN" evidence="7">
    <location>
        <begin position="1"/>
        <end position="122"/>
    </location>
</feature>
<keyword evidence="5" id="KW-0460">Magnesium</keyword>
<protein>
    <submittedName>
        <fullName evidence="8">PIN domain containing protein</fullName>
    </submittedName>
</protein>
<dbReference type="GO" id="GO:0046872">
    <property type="term" value="F:metal ion binding"/>
    <property type="evidence" value="ECO:0007669"/>
    <property type="project" value="UniProtKB-KW"/>
</dbReference>
<evidence type="ECO:0000259" key="7">
    <source>
        <dbReference type="Pfam" id="PF01850"/>
    </source>
</evidence>
<dbReference type="Pfam" id="PF01850">
    <property type="entry name" value="PIN"/>
    <property type="match status" value="1"/>
</dbReference>
<dbReference type="InterPro" id="IPR002716">
    <property type="entry name" value="PIN_dom"/>
</dbReference>
<name>A0A897MV73_9EURY</name>